<evidence type="ECO:0000256" key="6">
    <source>
        <dbReference type="ARBA" id="ARBA00022842"/>
    </source>
</evidence>
<dbReference type="InterPro" id="IPR002523">
    <property type="entry name" value="MgTranspt_CorA/ZnTranspt_ZntB"/>
</dbReference>
<dbReference type="InterPro" id="IPR045861">
    <property type="entry name" value="CorA_cytoplasmic_dom"/>
</dbReference>
<feature type="transmembrane region" description="Helical" evidence="12">
    <location>
        <begin position="278"/>
        <end position="298"/>
    </location>
</feature>
<dbReference type="RefSeq" id="WP_154427760.1">
    <property type="nucleotide sequence ID" value="NZ_VUNI01000001.1"/>
</dbReference>
<evidence type="ECO:0000313" key="13">
    <source>
        <dbReference type="EMBL" id="MST73518.1"/>
    </source>
</evidence>
<comment type="function">
    <text evidence="11">Mediates influx of magnesium ions. Alternates between open and closed states. Activated by low cytoplasmic Mg(2+) levels. Inactive when cytoplasmic Mg(2+) levels are high.</text>
</comment>
<keyword evidence="14" id="KW-1185">Reference proteome</keyword>
<evidence type="ECO:0000256" key="7">
    <source>
        <dbReference type="ARBA" id="ARBA00022989"/>
    </source>
</evidence>
<keyword evidence="7 12" id="KW-1133">Transmembrane helix</keyword>
<dbReference type="PANTHER" id="PTHR46494:SF1">
    <property type="entry name" value="CORA FAMILY METAL ION TRANSPORTER (EUROFUNG)"/>
    <property type="match status" value="1"/>
</dbReference>
<dbReference type="GO" id="GO:0050897">
    <property type="term" value="F:cobalt ion binding"/>
    <property type="evidence" value="ECO:0007669"/>
    <property type="project" value="TreeGrafter"/>
</dbReference>
<dbReference type="InterPro" id="IPR045863">
    <property type="entry name" value="CorA_TM1_TM2"/>
</dbReference>
<organism evidence="13 14">
    <name type="scientific">Roseburia porci</name>
    <dbReference type="NCBI Taxonomy" id="2605790"/>
    <lineage>
        <taxon>Bacteria</taxon>
        <taxon>Bacillati</taxon>
        <taxon>Bacillota</taxon>
        <taxon>Clostridia</taxon>
        <taxon>Lachnospirales</taxon>
        <taxon>Lachnospiraceae</taxon>
        <taxon>Roseburia</taxon>
    </lineage>
</organism>
<feature type="transmembrane region" description="Helical" evidence="12">
    <location>
        <begin position="246"/>
        <end position="266"/>
    </location>
</feature>
<evidence type="ECO:0000313" key="14">
    <source>
        <dbReference type="Proteomes" id="UP000474024"/>
    </source>
</evidence>
<comment type="similarity">
    <text evidence="2">Belongs to the CorA metal ion transporter (MIT) (TC 1.A.35) family.</text>
</comment>
<protein>
    <recommendedName>
        <fullName evidence="15">Cobalt transporter</fullName>
    </recommendedName>
</protein>
<keyword evidence="6" id="KW-0460">Magnesium</keyword>
<evidence type="ECO:0000256" key="3">
    <source>
        <dbReference type="ARBA" id="ARBA00022448"/>
    </source>
</evidence>
<evidence type="ECO:0000256" key="5">
    <source>
        <dbReference type="ARBA" id="ARBA00022692"/>
    </source>
</evidence>
<dbReference type="PANTHER" id="PTHR46494">
    <property type="entry name" value="CORA FAMILY METAL ION TRANSPORTER (EUROFUNG)"/>
    <property type="match status" value="1"/>
</dbReference>
<dbReference type="SUPFAM" id="SSF143865">
    <property type="entry name" value="CorA soluble domain-like"/>
    <property type="match status" value="1"/>
</dbReference>
<dbReference type="GO" id="GO:0000287">
    <property type="term" value="F:magnesium ion binding"/>
    <property type="evidence" value="ECO:0007669"/>
    <property type="project" value="TreeGrafter"/>
</dbReference>
<keyword evidence="5 12" id="KW-0812">Transmembrane</keyword>
<keyword evidence="8" id="KW-0406">Ion transport</keyword>
<evidence type="ECO:0000256" key="11">
    <source>
        <dbReference type="ARBA" id="ARBA00045497"/>
    </source>
</evidence>
<keyword evidence="3" id="KW-0813">Transport</keyword>
<comment type="subcellular location">
    <subcellularLocation>
        <location evidence="1">Cell membrane</location>
        <topology evidence="1">Multi-pass membrane protein</topology>
    </subcellularLocation>
</comment>
<reference evidence="13 14" key="1">
    <citation type="submission" date="2019-08" db="EMBL/GenBank/DDBJ databases">
        <title>In-depth cultivation of the pig gut microbiome towards novel bacterial diversity and tailored functional studies.</title>
        <authorList>
            <person name="Wylensek D."/>
            <person name="Hitch T.C.A."/>
            <person name="Clavel T."/>
        </authorList>
    </citation>
    <scope>NUCLEOTIDE SEQUENCE [LARGE SCALE GENOMIC DNA]</scope>
    <source>
        <strain evidence="13 14">MUC/MUC-530-WT-4D</strain>
    </source>
</reference>
<name>A0A6L5YMK2_9FIRM</name>
<evidence type="ECO:0000256" key="10">
    <source>
        <dbReference type="ARBA" id="ARBA00034269"/>
    </source>
</evidence>
<evidence type="ECO:0000256" key="1">
    <source>
        <dbReference type="ARBA" id="ARBA00004651"/>
    </source>
</evidence>
<dbReference type="Pfam" id="PF01544">
    <property type="entry name" value="CorA"/>
    <property type="match status" value="1"/>
</dbReference>
<dbReference type="GO" id="GO:0015087">
    <property type="term" value="F:cobalt ion transmembrane transporter activity"/>
    <property type="evidence" value="ECO:0007669"/>
    <property type="project" value="TreeGrafter"/>
</dbReference>
<sequence>MNSWIRSQKEEKIYIAVMNGQEWADTKECRNNLCVRPFSPSLRYCRMERKRDRLRIQMETPSRKSETKEFYYSIWIAGNLFVIVGEDDFLVKNMTEIMKKMDEKTKLEEQDEKWAAGYLSSLLEQWFKSILKDDLEFLQSVELEIAKLEEAVLKGKCPEFNARMLPVKKQIARFYRYYNQLVELSQELTELGEFSEKESKENWMNGFKERCSLLAGQTQIIREYMIQVQEVYQSEIEIRQNDVMKALTMVTTICFPLTLVAGWYGMNFKYMPEIYSRYGYPAVIFICVIIIIISLIIFKKKNFW</sequence>
<keyword evidence="9 12" id="KW-0472">Membrane</keyword>
<evidence type="ECO:0000256" key="4">
    <source>
        <dbReference type="ARBA" id="ARBA00022475"/>
    </source>
</evidence>
<dbReference type="EMBL" id="VUNI01000001">
    <property type="protein sequence ID" value="MST73518.1"/>
    <property type="molecule type" value="Genomic_DNA"/>
</dbReference>
<dbReference type="FunFam" id="1.20.58.340:FF:000004">
    <property type="entry name" value="Magnesium transport protein CorA"/>
    <property type="match status" value="1"/>
</dbReference>
<accession>A0A6L5YMK2</accession>
<dbReference type="Gene3D" id="1.20.58.340">
    <property type="entry name" value="Magnesium transport protein CorA, transmembrane region"/>
    <property type="match status" value="2"/>
</dbReference>
<evidence type="ECO:0000256" key="8">
    <source>
        <dbReference type="ARBA" id="ARBA00023065"/>
    </source>
</evidence>
<comment type="caution">
    <text evidence="13">The sequence shown here is derived from an EMBL/GenBank/DDBJ whole genome shotgun (WGS) entry which is preliminary data.</text>
</comment>
<dbReference type="GO" id="GO:0005886">
    <property type="term" value="C:plasma membrane"/>
    <property type="evidence" value="ECO:0007669"/>
    <property type="project" value="UniProtKB-SubCell"/>
</dbReference>
<evidence type="ECO:0000256" key="12">
    <source>
        <dbReference type="SAM" id="Phobius"/>
    </source>
</evidence>
<comment type="catalytic activity">
    <reaction evidence="10">
        <text>Mg(2+)(in) = Mg(2+)(out)</text>
        <dbReference type="Rhea" id="RHEA:29827"/>
        <dbReference type="ChEBI" id="CHEBI:18420"/>
    </reaction>
</comment>
<dbReference type="AlphaFoldDB" id="A0A6L5YMK2"/>
<keyword evidence="4" id="KW-1003">Cell membrane</keyword>
<dbReference type="SUPFAM" id="SSF144083">
    <property type="entry name" value="Magnesium transport protein CorA, transmembrane region"/>
    <property type="match status" value="1"/>
</dbReference>
<evidence type="ECO:0000256" key="2">
    <source>
        <dbReference type="ARBA" id="ARBA00009765"/>
    </source>
</evidence>
<evidence type="ECO:0008006" key="15">
    <source>
        <dbReference type="Google" id="ProtNLM"/>
    </source>
</evidence>
<evidence type="ECO:0000256" key="9">
    <source>
        <dbReference type="ARBA" id="ARBA00023136"/>
    </source>
</evidence>
<dbReference type="Proteomes" id="UP000474024">
    <property type="component" value="Unassembled WGS sequence"/>
</dbReference>
<proteinExistence type="inferred from homology"/>
<dbReference type="GO" id="GO:0015095">
    <property type="term" value="F:magnesium ion transmembrane transporter activity"/>
    <property type="evidence" value="ECO:0007669"/>
    <property type="project" value="TreeGrafter"/>
</dbReference>
<gene>
    <name evidence="13" type="ORF">FYJ75_00530</name>
</gene>